<dbReference type="Proteomes" id="UP000540266">
    <property type="component" value="Plasmid pBS3d"/>
</dbReference>
<geneLocation type="plasmid" evidence="3 4">
    <name>pBS3d</name>
</geneLocation>
<evidence type="ECO:0000256" key="1">
    <source>
        <dbReference type="ARBA" id="ARBA00006226"/>
    </source>
</evidence>
<dbReference type="RefSeq" id="WP_064820495.1">
    <property type="nucleotide sequence ID" value="NZ_CP013531.1"/>
</dbReference>
<evidence type="ECO:0000313" key="4">
    <source>
        <dbReference type="Proteomes" id="UP000540266"/>
    </source>
</evidence>
<accession>A0A7X6IY92</accession>
<evidence type="ECO:0000256" key="2">
    <source>
        <dbReference type="ARBA" id="ARBA00022649"/>
    </source>
</evidence>
<organism evidence="3 4">
    <name type="scientific">Rhizobium phaseoli</name>
    <dbReference type="NCBI Taxonomy" id="396"/>
    <lineage>
        <taxon>Bacteria</taxon>
        <taxon>Pseudomonadati</taxon>
        <taxon>Pseudomonadota</taxon>
        <taxon>Alphaproteobacteria</taxon>
        <taxon>Hyphomicrobiales</taxon>
        <taxon>Rhizobiaceae</taxon>
        <taxon>Rhizobium/Agrobacterium group</taxon>
        <taxon>Rhizobium</taxon>
    </lineage>
</organism>
<keyword evidence="3" id="KW-0614">Plasmid</keyword>
<keyword evidence="2" id="KW-1277">Toxin-antitoxin system</keyword>
<dbReference type="Gene3D" id="3.30.2310.20">
    <property type="entry name" value="RelE-like"/>
    <property type="match status" value="1"/>
</dbReference>
<dbReference type="Pfam" id="PF05016">
    <property type="entry name" value="ParE_toxin"/>
    <property type="match status" value="1"/>
</dbReference>
<dbReference type="InterPro" id="IPR035093">
    <property type="entry name" value="RelE/ParE_toxin_dom_sf"/>
</dbReference>
<dbReference type="AlphaFoldDB" id="A0A7X6IY92"/>
<reference evidence="3 4" key="1">
    <citation type="submission" date="2020-11" db="EMBL/GenBank/DDBJ databases">
        <title>Indigenous Rhizobia Nodulating Common beans in Western Kenya.</title>
        <authorList>
            <person name="Wekesa C.S."/>
            <person name="Oelmueller R."/>
            <person name="Furch A.C."/>
        </authorList>
    </citation>
    <scope>NUCLEOTIDE SEQUENCE [LARGE SCALE GENOMIC DNA]</scope>
    <source>
        <strain evidence="4">BS3</strain>
        <plasmid evidence="3 4">pBS3d</plasmid>
    </source>
</reference>
<dbReference type="EMBL" id="CP064935">
    <property type="protein sequence ID" value="QPK12605.1"/>
    <property type="molecule type" value="Genomic_DNA"/>
</dbReference>
<dbReference type="InterPro" id="IPR051803">
    <property type="entry name" value="TA_system_RelE-like_toxin"/>
</dbReference>
<dbReference type="PANTHER" id="PTHR33755">
    <property type="entry name" value="TOXIN PARE1-RELATED"/>
    <property type="match status" value="1"/>
</dbReference>
<dbReference type="PANTHER" id="PTHR33755:SF8">
    <property type="entry name" value="TOXIN PARE2"/>
    <property type="match status" value="1"/>
</dbReference>
<sequence>MPPISIACEPAPRGKATRDTVKSIVTRESARRDVENAVDYYARECGAQVAVSFVDAVQSTFGLIAKHPASGSLRYAYELGLPDLRSMTLKAFPYIVFYLEQGDYVDVWRILHAVHDTPAWPQDPEVPA</sequence>
<dbReference type="InterPro" id="IPR007712">
    <property type="entry name" value="RelE/ParE_toxin"/>
</dbReference>
<name>A0A7X6IY92_9HYPH</name>
<proteinExistence type="inferred from homology"/>
<gene>
    <name evidence="3" type="ORF">HER27_031990</name>
</gene>
<comment type="similarity">
    <text evidence="1">Belongs to the RelE toxin family.</text>
</comment>
<protein>
    <submittedName>
        <fullName evidence="3">Type II toxin-antitoxin system RelE/ParE family toxin</fullName>
    </submittedName>
</protein>
<evidence type="ECO:0000313" key="3">
    <source>
        <dbReference type="EMBL" id="QPK12605.1"/>
    </source>
</evidence>